<protein>
    <submittedName>
        <fullName evidence="3">Protein outspread isoform X1</fullName>
    </submittedName>
</protein>
<feature type="compositionally biased region" description="Polar residues" evidence="2">
    <location>
        <begin position="1"/>
        <end position="21"/>
    </location>
</feature>
<feature type="compositionally biased region" description="Basic residues" evidence="2">
    <location>
        <begin position="1094"/>
        <end position="1105"/>
    </location>
</feature>
<evidence type="ECO:0000256" key="1">
    <source>
        <dbReference type="SAM" id="Coils"/>
    </source>
</evidence>
<feature type="compositionally biased region" description="Basic and acidic residues" evidence="2">
    <location>
        <begin position="238"/>
        <end position="249"/>
    </location>
</feature>
<feature type="region of interest" description="Disordered" evidence="2">
    <location>
        <begin position="1080"/>
        <end position="1112"/>
    </location>
</feature>
<dbReference type="PANTHER" id="PTHR17271:SF1">
    <property type="entry name" value="PROTEIN OUTSPREAD"/>
    <property type="match status" value="1"/>
</dbReference>
<dbReference type="InterPro" id="IPR052223">
    <property type="entry name" value="Actin_Cytoskeleton_Reg"/>
</dbReference>
<dbReference type="GO" id="GO:0015629">
    <property type="term" value="C:actin cytoskeleton"/>
    <property type="evidence" value="ECO:0007669"/>
    <property type="project" value="TreeGrafter"/>
</dbReference>
<dbReference type="GO" id="GO:0051015">
    <property type="term" value="F:actin filament binding"/>
    <property type="evidence" value="ECO:0007669"/>
    <property type="project" value="TreeGrafter"/>
</dbReference>
<feature type="coiled-coil region" evidence="1">
    <location>
        <begin position="1118"/>
        <end position="1145"/>
    </location>
</feature>
<feature type="region of interest" description="Disordered" evidence="2">
    <location>
        <begin position="1425"/>
        <end position="1456"/>
    </location>
</feature>
<feature type="region of interest" description="Disordered" evidence="2">
    <location>
        <begin position="238"/>
        <end position="267"/>
    </location>
</feature>
<proteinExistence type="evidence at transcript level"/>
<feature type="region of interest" description="Disordered" evidence="2">
    <location>
        <begin position="507"/>
        <end position="551"/>
    </location>
</feature>
<feature type="compositionally biased region" description="Polar residues" evidence="2">
    <location>
        <begin position="511"/>
        <end position="520"/>
    </location>
</feature>
<name>A0A6A7FU42_9CRUS</name>
<dbReference type="EMBL" id="IACT01002466">
    <property type="protein sequence ID" value="LAC21743.1"/>
    <property type="molecule type" value="mRNA"/>
</dbReference>
<feature type="compositionally biased region" description="Basic and acidic residues" evidence="2">
    <location>
        <begin position="537"/>
        <end position="550"/>
    </location>
</feature>
<feature type="compositionally biased region" description="Polar residues" evidence="2">
    <location>
        <begin position="1080"/>
        <end position="1089"/>
    </location>
</feature>
<feature type="coiled-coil region" evidence="1">
    <location>
        <begin position="1254"/>
        <end position="1293"/>
    </location>
</feature>
<evidence type="ECO:0000313" key="3">
    <source>
        <dbReference type="EMBL" id="LAC21743.1"/>
    </source>
</evidence>
<reference evidence="3" key="1">
    <citation type="submission" date="2017-11" db="EMBL/GenBank/DDBJ databases">
        <title>The sensing device of the deep-sea amphipod.</title>
        <authorList>
            <person name="Kobayashi H."/>
            <person name="Nagahama T."/>
            <person name="Arai W."/>
            <person name="Sasagawa Y."/>
            <person name="Umeda M."/>
            <person name="Hayashi T."/>
            <person name="Nikaido I."/>
            <person name="Watanabe H."/>
            <person name="Oguri K."/>
            <person name="Kitazato H."/>
            <person name="Fujioka K."/>
            <person name="Kido Y."/>
            <person name="Takami H."/>
        </authorList>
    </citation>
    <scope>NUCLEOTIDE SEQUENCE</scope>
    <source>
        <tissue evidence="3">Whole body</tissue>
    </source>
</reference>
<feature type="region of interest" description="Disordered" evidence="2">
    <location>
        <begin position="375"/>
        <end position="400"/>
    </location>
</feature>
<feature type="region of interest" description="Disordered" evidence="2">
    <location>
        <begin position="1"/>
        <end position="36"/>
    </location>
</feature>
<feature type="region of interest" description="Disordered" evidence="2">
    <location>
        <begin position="420"/>
        <end position="486"/>
    </location>
</feature>
<feature type="compositionally biased region" description="Polar residues" evidence="2">
    <location>
        <begin position="1425"/>
        <end position="1438"/>
    </location>
</feature>
<accession>A0A6A7FU42</accession>
<organism evidence="3">
    <name type="scientific">Hirondellea gigas</name>
    <dbReference type="NCBI Taxonomy" id="1518452"/>
    <lineage>
        <taxon>Eukaryota</taxon>
        <taxon>Metazoa</taxon>
        <taxon>Ecdysozoa</taxon>
        <taxon>Arthropoda</taxon>
        <taxon>Crustacea</taxon>
        <taxon>Multicrustacea</taxon>
        <taxon>Malacostraca</taxon>
        <taxon>Eumalacostraca</taxon>
        <taxon>Peracarida</taxon>
        <taxon>Amphipoda</taxon>
        <taxon>Amphilochidea</taxon>
        <taxon>Lysianassida</taxon>
        <taxon>Lysianassidira</taxon>
        <taxon>Lysianassoidea</taxon>
        <taxon>Lysianassidae</taxon>
        <taxon>Hirondellea</taxon>
    </lineage>
</organism>
<evidence type="ECO:0000256" key="2">
    <source>
        <dbReference type="SAM" id="MobiDB-lite"/>
    </source>
</evidence>
<dbReference type="PANTHER" id="PTHR17271">
    <property type="entry name" value="PLECKSTRIN HOMOLOGY PH DOMAIN-CONTAINING PROTEIN"/>
    <property type="match status" value="1"/>
</dbReference>
<feature type="region of interest" description="Disordered" evidence="2">
    <location>
        <begin position="202"/>
        <end position="226"/>
    </location>
</feature>
<feature type="compositionally biased region" description="Polar residues" evidence="2">
    <location>
        <begin position="428"/>
        <end position="437"/>
    </location>
</feature>
<sequence length="1456" mass="163773">MTEQPSRTAATTDSGAYTQQKLPLAEDENEGNEVRQQREMEQFAEHVGRKDRQLPDETVALIALQQKHECEKAVWRSRAERNEQQLQQLTDTHQETIMTLKGTLEASEHRVAVLTAQLGCRSSRMAKDSPHTSASTLDALVKENTGLTRQLTEFQAEVGQLKEAVKSEKSEVYKWKDLVKELRSLLDGRNLDMDRKREEVRATRESLRNAQQDHELTKDRLQRGIDENETLSTQLRELQRQLQSHDKRTSSTPSMYSSREKFSSRRQLPRLDSLSDLSNVDFSIDPDMLDKESLTDEYCDVRARLERSISEIHALRRELRESQSSHDALHLTHIQLGQDLSKQRQDADAQLCLMTDRVQDLTNKLTNSEKQVRLLKTKMTRAESRDRRRSHSLKGKDTFGLGKDVDQKLSQLEAKIEQLMPKIETGVDESSTSTTLGEDSRACEEQSGTNTATRGALKHSTRRSKSFDDPSKAGRLRRKSLDSSAANSDGVNAALRINDIEAKVAALTPSRARSPQTSPVGSPLRSPPTSRHSKTRGSSERSGKAKRTEVVRNTSDLLPAADTLSLVCAQLCECVEWLDTHRCSCGSNSELSSLQQRLSSVHQLAAGTSQTTPASISPLAERLQPVAQQMLQLLQQKIMSLAERRQNLKAANSWTKEAQLKNFAERIAYETVLLSQVSQALSVCNQSNNNLDSVKLQDLMESHRKMSFLEKKLTNPEFDLDTMAPLEFYTSMLAEKLVVTGEVLSCMNNSNRKPPDPRLDATCRDLQGRLLDRERQLARLVTSYKEEKLHEIAVVMAQELSNSTPQDDSVLMEEVRIREAWSSAHQLLIQEIVNHQSSQSLLRITHLLKAPSSNSTPLNDISSLSLTLCSAEAIDRLQTGAEESLRQEMEEAVLTLSQKYEEVLAQYRLGDTSLINSVSASMEDVLNEFAAVMAQKALIDGHLALLQEEFDIGSMQTTQDSLIISEDSKDPIESAGEVLDSEAHLLMFLGARDTSVESIIRPALSHAEFTYLFNKTSSESNTDINNLLVQLLSQKSEDVPELVTMLASSSSYRSSTRSLHQASPFASDRDQDILEQPQLRSAASMSKIHQPSPKARRKSETRKSRRSSDITGMTSLGCRQCEELRQELNNLKKKLQLQNTVEERRECVNCPKLLDTIEKLEESQRANLSRFESSDSDEQLMELKQRLLLLEEGYESQISELKRHYEDALSSHPDSCDEVMRLKYQTEIEHLRGLCEKGLGTMEGSQGRIVAELKESHRRDLVLLQAEKDQALAEETQATLAALDAMRKAHEAEVQKEVAKLQVDFLRRLQGGQDIGQLTQQHEYEMQDIRREILSLSEKYSTKCLESANLEAKIENLNKQLGEAAKTAHERETRNTKLKTQLTEKIDAMKSGVSAGGTETELRLRNAEAAVKDDKLAKLGIQLQKAQTNLQRDTSSSSKGRRVRNYGDPKSSPAKN</sequence>
<keyword evidence="1" id="KW-0175">Coiled coil</keyword>